<evidence type="ECO:0000256" key="1">
    <source>
        <dbReference type="ARBA" id="ARBA00001933"/>
    </source>
</evidence>
<evidence type="ECO:0000313" key="7">
    <source>
        <dbReference type="EMBL" id="GAG40962.1"/>
    </source>
</evidence>
<dbReference type="InterPro" id="IPR015422">
    <property type="entry name" value="PyrdxlP-dep_Trfase_small"/>
</dbReference>
<name>X0Y0U9_9ZZZZ</name>
<organism evidence="7">
    <name type="scientific">marine sediment metagenome</name>
    <dbReference type="NCBI Taxonomy" id="412755"/>
    <lineage>
        <taxon>unclassified sequences</taxon>
        <taxon>metagenomes</taxon>
        <taxon>ecological metagenomes</taxon>
    </lineage>
</organism>
<dbReference type="Gene3D" id="3.90.1150.10">
    <property type="entry name" value="Aspartate Aminotransferase, domain 1"/>
    <property type="match status" value="1"/>
</dbReference>
<dbReference type="InterPro" id="IPR004839">
    <property type="entry name" value="Aminotransferase_I/II_large"/>
</dbReference>
<dbReference type="Pfam" id="PF00155">
    <property type="entry name" value="Aminotran_1_2"/>
    <property type="match status" value="1"/>
</dbReference>
<comment type="cofactor">
    <cofactor evidence="1">
        <name>pyridoxal 5'-phosphate</name>
        <dbReference type="ChEBI" id="CHEBI:597326"/>
    </cofactor>
</comment>
<keyword evidence="4" id="KW-0808">Transferase</keyword>
<dbReference type="CDD" id="cd00609">
    <property type="entry name" value="AAT_like"/>
    <property type="match status" value="1"/>
</dbReference>
<dbReference type="GO" id="GO:0008483">
    <property type="term" value="F:transaminase activity"/>
    <property type="evidence" value="ECO:0007669"/>
    <property type="project" value="UniProtKB-KW"/>
</dbReference>
<evidence type="ECO:0000256" key="4">
    <source>
        <dbReference type="ARBA" id="ARBA00022679"/>
    </source>
</evidence>
<reference evidence="7" key="1">
    <citation type="journal article" date="2014" name="Front. Microbiol.">
        <title>High frequency of phylogenetically diverse reductive dehalogenase-homologous genes in deep subseafloor sedimentary metagenomes.</title>
        <authorList>
            <person name="Kawai M."/>
            <person name="Futagami T."/>
            <person name="Toyoda A."/>
            <person name="Takaki Y."/>
            <person name="Nishi S."/>
            <person name="Hori S."/>
            <person name="Arai W."/>
            <person name="Tsubouchi T."/>
            <person name="Morono Y."/>
            <person name="Uchiyama I."/>
            <person name="Ito T."/>
            <person name="Fujiyama A."/>
            <person name="Inagaki F."/>
            <person name="Takami H."/>
        </authorList>
    </citation>
    <scope>NUCLEOTIDE SEQUENCE</scope>
    <source>
        <strain evidence="7">Expedition CK06-06</strain>
    </source>
</reference>
<comment type="similarity">
    <text evidence="2">Belongs to the class-I pyridoxal-phosphate-dependent aminotransferase family.</text>
</comment>
<dbReference type="GO" id="GO:0006520">
    <property type="term" value="P:amino acid metabolic process"/>
    <property type="evidence" value="ECO:0007669"/>
    <property type="project" value="InterPro"/>
</dbReference>
<dbReference type="PANTHER" id="PTHR46383:SF3">
    <property type="entry name" value="ASPARTATE AMINOTRANSFERASE-RELATED"/>
    <property type="match status" value="1"/>
</dbReference>
<evidence type="ECO:0000259" key="6">
    <source>
        <dbReference type="Pfam" id="PF00155"/>
    </source>
</evidence>
<accession>X0Y0U9</accession>
<dbReference type="EMBL" id="BARS01044935">
    <property type="protein sequence ID" value="GAG40962.1"/>
    <property type="molecule type" value="Genomic_DNA"/>
</dbReference>
<sequence length="188" mass="20661">MSINSHGQHKKYRSLTSRKVAQIPPSGIRKFFDLLASIEGVISLGVGEPDFATPWHIRESAIYALEKGYTMYTSNLGMPELRQELSRYLKDTYNLKYDPNSELLITVGVSEGLDLAMRAILNPGDEVIMPDPCYVSYDSCVILAGGTPVMVPTNQKSNFEISAADIEARITDKTKAILIGYPSNPTGA</sequence>
<dbReference type="InterPro" id="IPR015424">
    <property type="entry name" value="PyrdxlP-dep_Trfase"/>
</dbReference>
<evidence type="ECO:0000256" key="3">
    <source>
        <dbReference type="ARBA" id="ARBA00022576"/>
    </source>
</evidence>
<evidence type="ECO:0000256" key="5">
    <source>
        <dbReference type="ARBA" id="ARBA00022898"/>
    </source>
</evidence>
<dbReference type="InterPro" id="IPR015421">
    <property type="entry name" value="PyrdxlP-dep_Trfase_major"/>
</dbReference>
<feature type="domain" description="Aminotransferase class I/classII large" evidence="6">
    <location>
        <begin position="40"/>
        <end position="188"/>
    </location>
</feature>
<evidence type="ECO:0000256" key="2">
    <source>
        <dbReference type="ARBA" id="ARBA00007441"/>
    </source>
</evidence>
<dbReference type="InterPro" id="IPR050596">
    <property type="entry name" value="AspAT/PAT-like"/>
</dbReference>
<comment type="caution">
    <text evidence="7">The sequence shown here is derived from an EMBL/GenBank/DDBJ whole genome shotgun (WGS) entry which is preliminary data.</text>
</comment>
<dbReference type="AlphaFoldDB" id="X0Y0U9"/>
<feature type="non-terminal residue" evidence="7">
    <location>
        <position position="188"/>
    </location>
</feature>
<protein>
    <recommendedName>
        <fullName evidence="6">Aminotransferase class I/classII large domain-containing protein</fullName>
    </recommendedName>
</protein>
<dbReference type="GO" id="GO:0030170">
    <property type="term" value="F:pyridoxal phosphate binding"/>
    <property type="evidence" value="ECO:0007669"/>
    <property type="project" value="InterPro"/>
</dbReference>
<keyword evidence="3" id="KW-0032">Aminotransferase</keyword>
<dbReference type="PANTHER" id="PTHR46383">
    <property type="entry name" value="ASPARTATE AMINOTRANSFERASE"/>
    <property type="match status" value="1"/>
</dbReference>
<dbReference type="SUPFAM" id="SSF53383">
    <property type="entry name" value="PLP-dependent transferases"/>
    <property type="match status" value="1"/>
</dbReference>
<keyword evidence="5" id="KW-0663">Pyridoxal phosphate</keyword>
<dbReference type="Gene3D" id="3.40.640.10">
    <property type="entry name" value="Type I PLP-dependent aspartate aminotransferase-like (Major domain)"/>
    <property type="match status" value="1"/>
</dbReference>
<gene>
    <name evidence="7" type="ORF">S01H1_67816</name>
</gene>
<proteinExistence type="inferred from homology"/>